<feature type="domain" description="AMP-dependent synthetase/ligase" evidence="4">
    <location>
        <begin position="54"/>
        <end position="441"/>
    </location>
</feature>
<gene>
    <name evidence="5" type="ORF">GTQ45_02180</name>
</gene>
<dbReference type="Pfam" id="PF00501">
    <property type="entry name" value="AMP-binding"/>
    <property type="match status" value="1"/>
</dbReference>
<dbReference type="PANTHER" id="PTHR43272:SF33">
    <property type="entry name" value="AMP-BINDING DOMAIN-CONTAINING PROTEIN-RELATED"/>
    <property type="match status" value="1"/>
</dbReference>
<dbReference type="Gene3D" id="3.40.50.12780">
    <property type="entry name" value="N-terminal domain of ligase-like"/>
    <property type="match status" value="1"/>
</dbReference>
<feature type="compositionally biased region" description="Polar residues" evidence="3">
    <location>
        <begin position="1"/>
        <end position="10"/>
    </location>
</feature>
<proteinExistence type="predicted"/>
<dbReference type="OrthoDB" id="9803968at2"/>
<feature type="region of interest" description="Disordered" evidence="3">
    <location>
        <begin position="1"/>
        <end position="22"/>
    </location>
</feature>
<sequence>MSEAAKQTDTLPPFKPLPQKPPKVTVEHLNGGVVTIRSDYPLENMPRSVVHMLEDAAADHPSRNFIGERDITGAWQFITYGEAAARSDAVASAFIARGMGPDTPLMVLSGNSIEHAVLMLGAMKARVPVAPISVPYSLMSPGHEKLKHVVKVAKPAMIFVDNAELYAGAIADIDMTGITLVVCEAKSGGPDKVAADAVTYETLCLTPVDRDAVIANMEQITHETVGKYLFTSGSTGMPKGVLQTHGMMCAVVAGQEALRDEEVDPDEVPETLEWMPWNHISAGNISFNNVLHNAGTLYLDAGKPIPGMFDQTIANLREVSPQVFGSAPIAFAMLADALERDSELRRSFFAKLKYMAYGGATLSNDLYERMQALAIEETGMRMPFTTMYGATETQGITVVHWITERVGLIGLPLPGLTLKLVPNGTKMEVRVKGATVTPGYLNDPDKTSEAFDEDGFYKLGDAGKFVDPEDPAQGLIFDGRVTEDFKLSSGTWVSVGTLRADVVASASPLLQDAVVCGLDKPYVALLAWPNMAAIAELAKGVATPEEMVAHPAVIEAVRAKIAAHNADAGGSSNRIKRVHLMAEPPSIDGHEITDKGYINQRATLERRAHLVDKLYADDPDDSVIVI</sequence>
<dbReference type="Proteomes" id="UP000470384">
    <property type="component" value="Unassembled WGS sequence"/>
</dbReference>
<dbReference type="GO" id="GO:0004467">
    <property type="term" value="F:long-chain fatty acid-CoA ligase activity"/>
    <property type="evidence" value="ECO:0007669"/>
    <property type="project" value="TreeGrafter"/>
</dbReference>
<dbReference type="InterPro" id="IPR042099">
    <property type="entry name" value="ANL_N_sf"/>
</dbReference>
<dbReference type="GeneID" id="300653519"/>
<protein>
    <submittedName>
        <fullName evidence="5">AMP-binding protein</fullName>
    </submittedName>
</protein>
<dbReference type="PROSITE" id="PS00455">
    <property type="entry name" value="AMP_BINDING"/>
    <property type="match status" value="1"/>
</dbReference>
<dbReference type="GO" id="GO:0016020">
    <property type="term" value="C:membrane"/>
    <property type="evidence" value="ECO:0007669"/>
    <property type="project" value="TreeGrafter"/>
</dbReference>
<keyword evidence="6" id="KW-1185">Reference proteome</keyword>
<dbReference type="EMBL" id="WXYQ01000001">
    <property type="protein sequence ID" value="NBG94539.1"/>
    <property type="molecule type" value="Genomic_DNA"/>
</dbReference>
<keyword evidence="1" id="KW-0547">Nucleotide-binding</keyword>
<comment type="caution">
    <text evidence="5">The sequence shown here is derived from an EMBL/GenBank/DDBJ whole genome shotgun (WGS) entry which is preliminary data.</text>
</comment>
<dbReference type="InterPro" id="IPR020845">
    <property type="entry name" value="AMP-binding_CS"/>
</dbReference>
<dbReference type="PANTHER" id="PTHR43272">
    <property type="entry name" value="LONG-CHAIN-FATTY-ACID--COA LIGASE"/>
    <property type="match status" value="1"/>
</dbReference>
<dbReference type="RefSeq" id="WP_160586625.1">
    <property type="nucleotide sequence ID" value="NZ_BMHN01000001.1"/>
</dbReference>
<evidence type="ECO:0000256" key="2">
    <source>
        <dbReference type="ARBA" id="ARBA00022840"/>
    </source>
</evidence>
<organism evidence="5 6">
    <name type="scientific">Pyruvatibacter mobilis</name>
    <dbReference type="NCBI Taxonomy" id="1712261"/>
    <lineage>
        <taxon>Bacteria</taxon>
        <taxon>Pseudomonadati</taxon>
        <taxon>Pseudomonadota</taxon>
        <taxon>Alphaproteobacteria</taxon>
        <taxon>Hyphomicrobiales</taxon>
        <taxon>Parvibaculaceae</taxon>
        <taxon>Pyruvatibacter</taxon>
    </lineage>
</organism>
<evidence type="ECO:0000313" key="5">
    <source>
        <dbReference type="EMBL" id="NBG94539.1"/>
    </source>
</evidence>
<name>A0A845Q827_9HYPH</name>
<evidence type="ECO:0000259" key="4">
    <source>
        <dbReference type="Pfam" id="PF00501"/>
    </source>
</evidence>
<evidence type="ECO:0000256" key="1">
    <source>
        <dbReference type="ARBA" id="ARBA00022741"/>
    </source>
</evidence>
<dbReference type="NCBIfam" id="NF009232">
    <property type="entry name" value="PRK12582.1"/>
    <property type="match status" value="1"/>
</dbReference>
<accession>A0A845Q827</accession>
<keyword evidence="2" id="KW-0067">ATP-binding</keyword>
<dbReference type="Pfam" id="PF23562">
    <property type="entry name" value="AMP-binding_C_3"/>
    <property type="match status" value="1"/>
</dbReference>
<reference evidence="5 6" key="1">
    <citation type="journal article" date="2016" name="Int. J. Syst. Evol. Microbiol.">
        <title>Pyruvatibacter mobilis gen. nov., sp. nov., a marine bacterium from the culture broth of Picochlorum sp. 122.</title>
        <authorList>
            <person name="Wang G."/>
            <person name="Tang M."/>
            <person name="Wu H."/>
            <person name="Dai S."/>
            <person name="Li T."/>
            <person name="Chen C."/>
            <person name="He H."/>
            <person name="Fan J."/>
            <person name="Xiang W."/>
            <person name="Li X."/>
        </authorList>
    </citation>
    <scope>NUCLEOTIDE SEQUENCE [LARGE SCALE GENOMIC DNA]</scope>
    <source>
        <strain evidence="5 6">GYP-11</strain>
    </source>
</reference>
<dbReference type="AlphaFoldDB" id="A0A845Q827"/>
<evidence type="ECO:0000256" key="3">
    <source>
        <dbReference type="SAM" id="MobiDB-lite"/>
    </source>
</evidence>
<evidence type="ECO:0000313" key="6">
    <source>
        <dbReference type="Proteomes" id="UP000470384"/>
    </source>
</evidence>
<dbReference type="SUPFAM" id="SSF56801">
    <property type="entry name" value="Acetyl-CoA synthetase-like"/>
    <property type="match status" value="1"/>
</dbReference>
<dbReference type="GO" id="GO:0005524">
    <property type="term" value="F:ATP binding"/>
    <property type="evidence" value="ECO:0007669"/>
    <property type="project" value="UniProtKB-KW"/>
</dbReference>
<dbReference type="InterPro" id="IPR000873">
    <property type="entry name" value="AMP-dep_synth/lig_dom"/>
</dbReference>